<feature type="non-terminal residue" evidence="5">
    <location>
        <position position="1"/>
    </location>
</feature>
<organism evidence="5">
    <name type="scientific">Nothobranchius pienaari</name>
    <dbReference type="NCBI Taxonomy" id="704102"/>
    <lineage>
        <taxon>Eukaryota</taxon>
        <taxon>Metazoa</taxon>
        <taxon>Chordata</taxon>
        <taxon>Craniata</taxon>
        <taxon>Vertebrata</taxon>
        <taxon>Euteleostomi</taxon>
        <taxon>Actinopterygii</taxon>
        <taxon>Neopterygii</taxon>
        <taxon>Teleostei</taxon>
        <taxon>Neoteleostei</taxon>
        <taxon>Acanthomorphata</taxon>
        <taxon>Ovalentaria</taxon>
        <taxon>Atherinomorphae</taxon>
        <taxon>Cyprinodontiformes</taxon>
        <taxon>Nothobranchiidae</taxon>
        <taxon>Nothobranchius</taxon>
    </lineage>
</organism>
<gene>
    <name evidence="5" type="primary">Nfu_g_1_007004</name>
</gene>
<reference evidence="5" key="2">
    <citation type="submission" date="2016-06" db="EMBL/GenBank/DDBJ databases">
        <title>The genome of a short-lived fish provides insights into sex chromosome evolution and the genetic control of aging.</title>
        <authorList>
            <person name="Reichwald K."/>
            <person name="Felder M."/>
            <person name="Petzold A."/>
            <person name="Koch P."/>
            <person name="Groth M."/>
            <person name="Platzer M."/>
        </authorList>
    </citation>
    <scope>NUCLEOTIDE SEQUENCE</scope>
    <source>
        <tissue evidence="5">Brain</tissue>
    </source>
</reference>
<evidence type="ECO:0000256" key="2">
    <source>
        <dbReference type="ARBA" id="ARBA00023157"/>
    </source>
</evidence>
<dbReference type="PANTHER" id="PTHR19441:SF30">
    <property type="entry name" value="ELAFIN"/>
    <property type="match status" value="1"/>
</dbReference>
<feature type="domain" description="WAP" evidence="4">
    <location>
        <begin position="135"/>
        <end position="180"/>
    </location>
</feature>
<proteinExistence type="predicted"/>
<feature type="chain" id="PRO_5008374274" description="WAP domain-containing protein" evidence="3">
    <location>
        <begin position="31"/>
        <end position="184"/>
    </location>
</feature>
<dbReference type="SMART" id="SM00217">
    <property type="entry name" value="WAP"/>
    <property type="match status" value="3"/>
</dbReference>
<sequence>FWLRQIIMETLRSRKAALTLLFCAFVQSNAIMPKPGNCPRTFDSFMASPPCNYDRDCPGNQKCCMFFFRSVCTPPVPVLPGCPMPPGAPPPGAPPPPPPRGTGDCIEQCSSAADCTGYDQICCFNGCGHVCMTQITVKPGKCPEDMFVHRCHTYCANDGDCRGELKCCYSLCGSECKYPVFWPR</sequence>
<feature type="domain" description="WAP" evidence="4">
    <location>
        <begin position="31"/>
        <end position="76"/>
    </location>
</feature>
<dbReference type="Gene3D" id="4.10.75.10">
    <property type="entry name" value="Elafin-like"/>
    <property type="match status" value="3"/>
</dbReference>
<evidence type="ECO:0000259" key="4">
    <source>
        <dbReference type="PROSITE" id="PS51390"/>
    </source>
</evidence>
<dbReference type="InterPro" id="IPR008197">
    <property type="entry name" value="WAP_dom"/>
</dbReference>
<dbReference type="InterPro" id="IPR050514">
    <property type="entry name" value="WAP_four-disulfide_core"/>
</dbReference>
<reference evidence="5" key="1">
    <citation type="submission" date="2016-05" db="EMBL/GenBank/DDBJ databases">
        <authorList>
            <person name="Lavstsen T."/>
            <person name="Jespersen J.S."/>
        </authorList>
    </citation>
    <scope>NUCLEOTIDE SEQUENCE</scope>
    <source>
        <tissue evidence="5">Brain</tissue>
    </source>
</reference>
<keyword evidence="1 3" id="KW-0732">Signal</keyword>
<dbReference type="PROSITE" id="PS51390">
    <property type="entry name" value="WAP"/>
    <property type="match status" value="3"/>
</dbReference>
<accession>A0A1A8LHV9</accession>
<dbReference type="GO" id="GO:0005615">
    <property type="term" value="C:extracellular space"/>
    <property type="evidence" value="ECO:0007669"/>
    <property type="project" value="TreeGrafter"/>
</dbReference>
<dbReference type="GO" id="GO:0045087">
    <property type="term" value="P:innate immune response"/>
    <property type="evidence" value="ECO:0007669"/>
    <property type="project" value="TreeGrafter"/>
</dbReference>
<evidence type="ECO:0000256" key="3">
    <source>
        <dbReference type="SAM" id="SignalP"/>
    </source>
</evidence>
<keyword evidence="2" id="KW-1015">Disulfide bond</keyword>
<name>A0A1A8LHV9_9TELE</name>
<dbReference type="GO" id="GO:0019731">
    <property type="term" value="P:antibacterial humoral response"/>
    <property type="evidence" value="ECO:0007669"/>
    <property type="project" value="TreeGrafter"/>
</dbReference>
<dbReference type="Pfam" id="PF00095">
    <property type="entry name" value="WAP"/>
    <property type="match status" value="3"/>
</dbReference>
<dbReference type="SUPFAM" id="SSF57256">
    <property type="entry name" value="Elafin-like"/>
    <property type="match status" value="2"/>
</dbReference>
<dbReference type="PRINTS" id="PR00003">
    <property type="entry name" value="4DISULPHCORE"/>
</dbReference>
<dbReference type="EMBL" id="HAEF01006072">
    <property type="protein sequence ID" value="SBR43454.1"/>
    <property type="molecule type" value="Transcribed_RNA"/>
</dbReference>
<dbReference type="PANTHER" id="PTHR19441">
    <property type="entry name" value="WHEY ACDIC PROTEIN WAP"/>
    <property type="match status" value="1"/>
</dbReference>
<evidence type="ECO:0000256" key="1">
    <source>
        <dbReference type="ARBA" id="ARBA00022729"/>
    </source>
</evidence>
<protein>
    <recommendedName>
        <fullName evidence="4">WAP domain-containing protein</fullName>
    </recommendedName>
</protein>
<dbReference type="AlphaFoldDB" id="A0A1A8LHV9"/>
<evidence type="ECO:0000313" key="5">
    <source>
        <dbReference type="EMBL" id="SBR43454.1"/>
    </source>
</evidence>
<feature type="signal peptide" evidence="3">
    <location>
        <begin position="1"/>
        <end position="30"/>
    </location>
</feature>
<dbReference type="InterPro" id="IPR036645">
    <property type="entry name" value="Elafin-like_sf"/>
</dbReference>
<feature type="domain" description="WAP" evidence="4">
    <location>
        <begin position="87"/>
        <end position="134"/>
    </location>
</feature>
<dbReference type="GO" id="GO:0004867">
    <property type="term" value="F:serine-type endopeptidase inhibitor activity"/>
    <property type="evidence" value="ECO:0007669"/>
    <property type="project" value="TreeGrafter"/>
</dbReference>